<evidence type="ECO:0000256" key="15">
    <source>
        <dbReference type="ARBA" id="ARBA00029673"/>
    </source>
</evidence>
<dbReference type="EMBL" id="ML178851">
    <property type="protein sequence ID" value="TFK97084.1"/>
    <property type="molecule type" value="Genomic_DNA"/>
</dbReference>
<evidence type="ECO:0000256" key="10">
    <source>
        <dbReference type="ARBA" id="ARBA00024459"/>
    </source>
</evidence>
<dbReference type="PROSITE" id="PS51462">
    <property type="entry name" value="NUDIX"/>
    <property type="match status" value="1"/>
</dbReference>
<dbReference type="InterPro" id="IPR015797">
    <property type="entry name" value="NUDIX_hydrolase-like_dom_sf"/>
</dbReference>
<evidence type="ECO:0000256" key="1">
    <source>
        <dbReference type="ARBA" id="ARBA00001946"/>
    </source>
</evidence>
<evidence type="ECO:0000256" key="13">
    <source>
        <dbReference type="ARBA" id="ARBA00026103"/>
    </source>
</evidence>
<evidence type="ECO:0000256" key="23">
    <source>
        <dbReference type="ARBA" id="ARBA00053094"/>
    </source>
</evidence>
<keyword evidence="6 25" id="KW-0378">Hydrolase</keyword>
<evidence type="ECO:0000256" key="9">
    <source>
        <dbReference type="ARBA" id="ARBA00024448"/>
    </source>
</evidence>
<evidence type="ECO:0000256" key="19">
    <source>
        <dbReference type="ARBA" id="ARBA00032071"/>
    </source>
</evidence>
<comment type="cofactor">
    <cofactor evidence="1">
        <name>Mg(2+)</name>
        <dbReference type="ChEBI" id="CHEBI:18420"/>
    </cofactor>
</comment>
<evidence type="ECO:0000256" key="7">
    <source>
        <dbReference type="ARBA" id="ARBA00022842"/>
    </source>
</evidence>
<evidence type="ECO:0000256" key="20">
    <source>
        <dbReference type="ARBA" id="ARBA00048002"/>
    </source>
</evidence>
<comment type="subcellular location">
    <subcellularLocation>
        <location evidence="2">Nucleus</location>
    </subcellularLocation>
</comment>
<dbReference type="PANTHER" id="PTHR43758:SF2">
    <property type="entry name" value="OXIDIZED PURINE NUCLEOSIDE TRIPHOSPHATE HYDROLASE"/>
    <property type="match status" value="1"/>
</dbReference>
<evidence type="ECO:0000256" key="2">
    <source>
        <dbReference type="ARBA" id="ARBA00004123"/>
    </source>
</evidence>
<dbReference type="Proteomes" id="UP000305067">
    <property type="component" value="Unassembled WGS sequence"/>
</dbReference>
<dbReference type="Pfam" id="PF00293">
    <property type="entry name" value="NUDIX"/>
    <property type="match status" value="1"/>
</dbReference>
<gene>
    <name evidence="25" type="ORF">BDV98DRAFT_575150</name>
</gene>
<dbReference type="GO" id="GO:0005634">
    <property type="term" value="C:nucleus"/>
    <property type="evidence" value="ECO:0007669"/>
    <property type="project" value="UniProtKB-SubCell"/>
</dbReference>
<feature type="domain" description="Nudix hydrolase" evidence="24">
    <location>
        <begin position="6"/>
        <end position="136"/>
    </location>
</feature>
<keyword evidence="26" id="KW-1185">Reference proteome</keyword>
<comment type="catalytic activity">
    <reaction evidence="10">
        <text>2-oxo-dATP + H2O = 2-oxo-dAMP + diphosphate + H(+)</text>
        <dbReference type="Rhea" id="RHEA:31583"/>
        <dbReference type="ChEBI" id="CHEBI:15377"/>
        <dbReference type="ChEBI" id="CHEBI:15378"/>
        <dbReference type="ChEBI" id="CHEBI:33019"/>
        <dbReference type="ChEBI" id="CHEBI:63212"/>
        <dbReference type="ChEBI" id="CHEBI:77897"/>
        <dbReference type="EC" id="3.6.1.56"/>
    </reaction>
    <physiologicalReaction direction="left-to-right" evidence="10">
        <dbReference type="Rhea" id="RHEA:31584"/>
    </physiologicalReaction>
</comment>
<dbReference type="AlphaFoldDB" id="A0A5C3Q4R6"/>
<dbReference type="GO" id="GO:0005737">
    <property type="term" value="C:cytoplasm"/>
    <property type="evidence" value="ECO:0007669"/>
    <property type="project" value="TreeGrafter"/>
</dbReference>
<proteinExistence type="inferred from homology"/>
<evidence type="ECO:0000259" key="24">
    <source>
        <dbReference type="PROSITE" id="PS51462"/>
    </source>
</evidence>
<evidence type="ECO:0000256" key="11">
    <source>
        <dbReference type="ARBA" id="ARBA00024486"/>
    </source>
</evidence>
<evidence type="ECO:0000256" key="12">
    <source>
        <dbReference type="ARBA" id="ARBA00024596"/>
    </source>
</evidence>
<evidence type="ECO:0000313" key="25">
    <source>
        <dbReference type="EMBL" id="TFK97084.1"/>
    </source>
</evidence>
<evidence type="ECO:0000256" key="14">
    <source>
        <dbReference type="ARBA" id="ARBA00026218"/>
    </source>
</evidence>
<evidence type="ECO:0000256" key="22">
    <source>
        <dbReference type="ARBA" id="ARBA00049032"/>
    </source>
</evidence>
<keyword evidence="7" id="KW-0460">Magnesium</keyword>
<evidence type="ECO:0000256" key="17">
    <source>
        <dbReference type="ARBA" id="ARBA00030682"/>
    </source>
</evidence>
<dbReference type="EC" id="3.6.1.56" evidence="13"/>
<dbReference type="InterPro" id="IPR000086">
    <property type="entry name" value="NUDIX_hydrolase_dom"/>
</dbReference>
<comment type="catalytic activity">
    <reaction evidence="20">
        <text>N(6)-methyl-ATP + H2O = N(6)-methyl-AMP + diphosphate + H(+)</text>
        <dbReference type="Rhea" id="RHEA:67608"/>
        <dbReference type="ChEBI" id="CHEBI:15377"/>
        <dbReference type="ChEBI" id="CHEBI:15378"/>
        <dbReference type="ChEBI" id="CHEBI:33019"/>
        <dbReference type="ChEBI" id="CHEBI:144842"/>
        <dbReference type="ChEBI" id="CHEBI:172873"/>
    </reaction>
    <physiologicalReaction direction="left-to-right" evidence="20">
        <dbReference type="Rhea" id="RHEA:67609"/>
    </physiologicalReaction>
</comment>
<comment type="catalytic activity">
    <reaction evidence="21">
        <text>O(6)-methyl-dGTP + H2O = O(6)-methyl-dGMP + diphosphate + H(+)</text>
        <dbReference type="Rhea" id="RHEA:67600"/>
        <dbReference type="ChEBI" id="CHEBI:15377"/>
        <dbReference type="ChEBI" id="CHEBI:15378"/>
        <dbReference type="ChEBI" id="CHEBI:33019"/>
        <dbReference type="ChEBI" id="CHEBI:169974"/>
        <dbReference type="ChEBI" id="CHEBI:169975"/>
    </reaction>
    <physiologicalReaction direction="left-to-right" evidence="21">
        <dbReference type="Rhea" id="RHEA:67601"/>
    </physiologicalReaction>
</comment>
<dbReference type="PRINTS" id="PR01403">
    <property type="entry name" value="8OXTPHPHTASE"/>
</dbReference>
<comment type="function">
    <text evidence="23">Oxidized purine nucleoside triphosphate hydrolase which is a prominent sanitizer of the oxidized nucleotide pool. Catalyzes the hydrolysis of 2-oxo-dATP (2-hydroxy-dATP) into 2-oxo-dAMP. Also has a significant hydrolase activity toward 2-oxo-ATP, 8-oxo-dGTP and 8-oxo-dATP. Through the hydrolysis of oxidized purine nucleoside triphosphates, prevents their incorporation into DNA and the subsequent transversions A:T to C:G and G:C to T:A. Also catalyzes the hydrolysis of methylated purine nucleoside triphosphate preventing their integration into DNA. Through this antimutagenic activity protects cells from oxidative stress.</text>
</comment>
<comment type="catalytic activity">
    <reaction evidence="11">
        <text>8-oxo-dGTP + H2O = 8-oxo-dGMP + diphosphate + H(+)</text>
        <dbReference type="Rhea" id="RHEA:31575"/>
        <dbReference type="ChEBI" id="CHEBI:15377"/>
        <dbReference type="ChEBI" id="CHEBI:15378"/>
        <dbReference type="ChEBI" id="CHEBI:33019"/>
        <dbReference type="ChEBI" id="CHEBI:63224"/>
        <dbReference type="ChEBI" id="CHEBI:77896"/>
    </reaction>
    <physiologicalReaction direction="left-to-right" evidence="11">
        <dbReference type="Rhea" id="RHEA:31576"/>
    </physiologicalReaction>
</comment>
<dbReference type="InterPro" id="IPR020084">
    <property type="entry name" value="NUDIX_hydrolase_CS"/>
</dbReference>
<comment type="similarity">
    <text evidence="3">Belongs to the Nudix hydrolase family.</text>
</comment>
<dbReference type="SUPFAM" id="SSF55811">
    <property type="entry name" value="Nudix"/>
    <property type="match status" value="1"/>
</dbReference>
<evidence type="ECO:0000256" key="8">
    <source>
        <dbReference type="ARBA" id="ARBA00023242"/>
    </source>
</evidence>
<dbReference type="GO" id="GO:0008828">
    <property type="term" value="F:dATP diphosphatase activity"/>
    <property type="evidence" value="ECO:0007669"/>
    <property type="project" value="UniProtKB-EC"/>
</dbReference>
<protein>
    <recommendedName>
        <fullName evidence="14">Oxidized purine nucleoside triphosphate hydrolase</fullName>
        <ecNumber evidence="13">3.6.1.56</ecNumber>
    </recommendedName>
    <alternativeName>
        <fullName evidence="18">2-hydroxy-dATP diphosphatase</fullName>
    </alternativeName>
    <alternativeName>
        <fullName evidence="17">7,8-dihydro-8-oxoguanine triphosphatase</fullName>
    </alternativeName>
    <alternativeName>
        <fullName evidence="16">8-oxo-dGTPase</fullName>
    </alternativeName>
    <alternativeName>
        <fullName evidence="19">Methylated purine nucleoside triphosphate hydrolase</fullName>
    </alternativeName>
    <alternativeName>
        <fullName evidence="15">Nucleoside diphosphate-linked moiety X motif 1</fullName>
    </alternativeName>
</protein>
<dbReference type="GO" id="GO:0008413">
    <property type="term" value="F:8-oxo-7,8-dihydroguanosine triphosphate pyrophosphatase activity"/>
    <property type="evidence" value="ECO:0007669"/>
    <property type="project" value="InterPro"/>
</dbReference>
<evidence type="ECO:0000256" key="3">
    <source>
        <dbReference type="ARBA" id="ARBA00005582"/>
    </source>
</evidence>
<evidence type="ECO:0000256" key="6">
    <source>
        <dbReference type="ARBA" id="ARBA00022801"/>
    </source>
</evidence>
<dbReference type="InterPro" id="IPR003563">
    <property type="entry name" value="8ODP"/>
</dbReference>
<keyword evidence="8" id="KW-0539">Nucleus</keyword>
<dbReference type="Gene3D" id="3.90.79.10">
    <property type="entry name" value="Nucleoside Triphosphate Pyrophosphohydrolase"/>
    <property type="match status" value="1"/>
</dbReference>
<dbReference type="GO" id="GO:0046872">
    <property type="term" value="F:metal ion binding"/>
    <property type="evidence" value="ECO:0007669"/>
    <property type="project" value="UniProtKB-KW"/>
</dbReference>
<dbReference type="CDD" id="cd03427">
    <property type="entry name" value="NUDIX_MTH1_Nudt1"/>
    <property type="match status" value="1"/>
</dbReference>
<dbReference type="PANTHER" id="PTHR43758">
    <property type="entry name" value="7,8-DIHYDRO-8-OXOGUANINE TRIPHOSPHATASE"/>
    <property type="match status" value="1"/>
</dbReference>
<evidence type="ECO:0000256" key="16">
    <source>
        <dbReference type="ARBA" id="ARBA00030634"/>
    </source>
</evidence>
<dbReference type="STRING" id="1884261.A0A5C3Q4R6"/>
<evidence type="ECO:0000256" key="5">
    <source>
        <dbReference type="ARBA" id="ARBA00022723"/>
    </source>
</evidence>
<comment type="subunit">
    <text evidence="4">Monomer.</text>
</comment>
<evidence type="ECO:0000256" key="21">
    <source>
        <dbReference type="ARBA" id="ARBA00048894"/>
    </source>
</evidence>
<evidence type="ECO:0000313" key="26">
    <source>
        <dbReference type="Proteomes" id="UP000305067"/>
    </source>
</evidence>
<evidence type="ECO:0000256" key="18">
    <source>
        <dbReference type="ARBA" id="ARBA00031927"/>
    </source>
</evidence>
<sequence length="184" mass="21085">MPMIPRIRLYTNVFVVFEGKILLGMKKRGVGEGLYNGFGGKVEPGETPLEAAHRELKEECGIDLPLIHAGRLLFLSAAMPSWAFHIELYRSAPGLSTYTGELAESDEMRPEWFPLSSIPYSQMWSGDKLWLPLVITGEHRFLAREDYDRETDDASKEDSQGQVELKRWWIALEQDPSRTEEKRK</sequence>
<accession>A0A5C3Q4R6</accession>
<organism evidence="25 26">
    <name type="scientific">Pterulicium gracile</name>
    <dbReference type="NCBI Taxonomy" id="1884261"/>
    <lineage>
        <taxon>Eukaryota</taxon>
        <taxon>Fungi</taxon>
        <taxon>Dikarya</taxon>
        <taxon>Basidiomycota</taxon>
        <taxon>Agaricomycotina</taxon>
        <taxon>Agaricomycetes</taxon>
        <taxon>Agaricomycetidae</taxon>
        <taxon>Agaricales</taxon>
        <taxon>Pleurotineae</taxon>
        <taxon>Pterulaceae</taxon>
        <taxon>Pterulicium</taxon>
    </lineage>
</organism>
<comment type="catalytic activity">
    <reaction evidence="9">
        <text>8-oxo-dATP + H2O = 8-oxo-dAMP + diphosphate + H(+)</text>
        <dbReference type="Rhea" id="RHEA:65396"/>
        <dbReference type="ChEBI" id="CHEBI:15377"/>
        <dbReference type="ChEBI" id="CHEBI:15378"/>
        <dbReference type="ChEBI" id="CHEBI:33019"/>
        <dbReference type="ChEBI" id="CHEBI:71361"/>
        <dbReference type="ChEBI" id="CHEBI:172871"/>
    </reaction>
    <physiologicalReaction direction="left-to-right" evidence="9">
        <dbReference type="Rhea" id="RHEA:65397"/>
    </physiologicalReaction>
</comment>
<dbReference type="OrthoDB" id="447842at2759"/>
<reference evidence="25 26" key="1">
    <citation type="journal article" date="2019" name="Nat. Ecol. Evol.">
        <title>Megaphylogeny resolves global patterns of mushroom evolution.</title>
        <authorList>
            <person name="Varga T."/>
            <person name="Krizsan K."/>
            <person name="Foldi C."/>
            <person name="Dima B."/>
            <person name="Sanchez-Garcia M."/>
            <person name="Sanchez-Ramirez S."/>
            <person name="Szollosi G.J."/>
            <person name="Szarkandi J.G."/>
            <person name="Papp V."/>
            <person name="Albert L."/>
            <person name="Andreopoulos W."/>
            <person name="Angelini C."/>
            <person name="Antonin V."/>
            <person name="Barry K.W."/>
            <person name="Bougher N.L."/>
            <person name="Buchanan P."/>
            <person name="Buyck B."/>
            <person name="Bense V."/>
            <person name="Catcheside P."/>
            <person name="Chovatia M."/>
            <person name="Cooper J."/>
            <person name="Damon W."/>
            <person name="Desjardin D."/>
            <person name="Finy P."/>
            <person name="Geml J."/>
            <person name="Haridas S."/>
            <person name="Hughes K."/>
            <person name="Justo A."/>
            <person name="Karasinski D."/>
            <person name="Kautmanova I."/>
            <person name="Kiss B."/>
            <person name="Kocsube S."/>
            <person name="Kotiranta H."/>
            <person name="LaButti K.M."/>
            <person name="Lechner B.E."/>
            <person name="Liimatainen K."/>
            <person name="Lipzen A."/>
            <person name="Lukacs Z."/>
            <person name="Mihaltcheva S."/>
            <person name="Morgado L.N."/>
            <person name="Niskanen T."/>
            <person name="Noordeloos M.E."/>
            <person name="Ohm R.A."/>
            <person name="Ortiz-Santana B."/>
            <person name="Ovrebo C."/>
            <person name="Racz N."/>
            <person name="Riley R."/>
            <person name="Savchenko A."/>
            <person name="Shiryaev A."/>
            <person name="Soop K."/>
            <person name="Spirin V."/>
            <person name="Szebenyi C."/>
            <person name="Tomsovsky M."/>
            <person name="Tulloss R.E."/>
            <person name="Uehling J."/>
            <person name="Grigoriev I.V."/>
            <person name="Vagvolgyi C."/>
            <person name="Papp T."/>
            <person name="Martin F.M."/>
            <person name="Miettinen O."/>
            <person name="Hibbett D.S."/>
            <person name="Nagy L.G."/>
        </authorList>
    </citation>
    <scope>NUCLEOTIDE SEQUENCE [LARGE SCALE GENOMIC DNA]</scope>
    <source>
        <strain evidence="25 26">CBS 309.79</strain>
    </source>
</reference>
<dbReference type="GO" id="GO:0042262">
    <property type="term" value="P:DNA protection"/>
    <property type="evidence" value="ECO:0007669"/>
    <property type="project" value="InterPro"/>
</dbReference>
<comment type="catalytic activity">
    <reaction evidence="22">
        <text>N(6)-methyl-dATP + H2O = N(6)-methyl-dAMP + diphosphate + H(+)</text>
        <dbReference type="Rhea" id="RHEA:67604"/>
        <dbReference type="ChEBI" id="CHEBI:15377"/>
        <dbReference type="ChEBI" id="CHEBI:15378"/>
        <dbReference type="ChEBI" id="CHEBI:33019"/>
        <dbReference type="ChEBI" id="CHEBI:169976"/>
        <dbReference type="ChEBI" id="CHEBI:172872"/>
    </reaction>
    <physiologicalReaction direction="left-to-right" evidence="22">
        <dbReference type="Rhea" id="RHEA:67605"/>
    </physiologicalReaction>
</comment>
<evidence type="ECO:0000256" key="4">
    <source>
        <dbReference type="ARBA" id="ARBA00011245"/>
    </source>
</evidence>
<dbReference type="PROSITE" id="PS00893">
    <property type="entry name" value="NUDIX_BOX"/>
    <property type="match status" value="1"/>
</dbReference>
<comment type="catalytic activity">
    <reaction evidence="12">
        <text>2-oxo-ATP + H2O = 2-oxo-AMP + diphosphate + H(+)</text>
        <dbReference type="Rhea" id="RHEA:67392"/>
        <dbReference type="ChEBI" id="CHEBI:15377"/>
        <dbReference type="ChEBI" id="CHEBI:15378"/>
        <dbReference type="ChEBI" id="CHEBI:33019"/>
        <dbReference type="ChEBI" id="CHEBI:71395"/>
        <dbReference type="ChEBI" id="CHEBI:172878"/>
    </reaction>
    <physiologicalReaction direction="left-to-right" evidence="12">
        <dbReference type="Rhea" id="RHEA:67393"/>
    </physiologicalReaction>
</comment>
<name>A0A5C3Q4R6_9AGAR</name>
<keyword evidence="5" id="KW-0479">Metal-binding</keyword>